<keyword evidence="3" id="KW-0597">Phosphoprotein</keyword>
<name>G3H8W8_CRIGR</name>
<dbReference type="InterPro" id="IPR019775">
    <property type="entry name" value="WD40_repeat_CS"/>
</dbReference>
<feature type="region of interest" description="Disordered" evidence="11">
    <location>
        <begin position="1300"/>
        <end position="1331"/>
    </location>
</feature>
<evidence type="ECO:0000313" key="16">
    <source>
        <dbReference type="EMBL" id="EGV98057.1"/>
    </source>
</evidence>
<feature type="compositionally biased region" description="Acidic residues" evidence="11">
    <location>
        <begin position="1930"/>
        <end position="1940"/>
    </location>
</feature>
<accession>G3H8W8</accession>
<dbReference type="SUPFAM" id="SSF63829">
    <property type="entry name" value="Calcium-dependent phosphotriesterase"/>
    <property type="match status" value="1"/>
</dbReference>
<evidence type="ECO:0000256" key="11">
    <source>
        <dbReference type="SAM" id="MobiDB-lite"/>
    </source>
</evidence>
<evidence type="ECO:0000256" key="3">
    <source>
        <dbReference type="ARBA" id="ARBA00022553"/>
    </source>
</evidence>
<keyword evidence="4 10" id="KW-0853">WD repeat</keyword>
<evidence type="ECO:0000256" key="6">
    <source>
        <dbReference type="ARBA" id="ARBA00023242"/>
    </source>
</evidence>
<evidence type="ECO:0000259" key="12">
    <source>
        <dbReference type="Pfam" id="PF04003"/>
    </source>
</evidence>
<dbReference type="STRING" id="10029.G3H8W8"/>
<feature type="compositionally biased region" description="Acidic residues" evidence="11">
    <location>
        <begin position="1908"/>
        <end position="1919"/>
    </location>
</feature>
<comment type="subcellular location">
    <subcellularLocation>
        <location evidence="1">Nucleus</location>
        <location evidence="1">Nucleolus</location>
    </subcellularLocation>
</comment>
<protein>
    <recommendedName>
        <fullName evidence="9">Periodic tryptophan protein 2 homolog</fullName>
    </recommendedName>
</protein>
<dbReference type="InterPro" id="IPR001680">
    <property type="entry name" value="WD40_rpt"/>
</dbReference>
<dbReference type="InterPro" id="IPR056917">
    <property type="entry name" value="Ig_TRAPPC10"/>
</dbReference>
<comment type="function">
    <text evidence="7">Part of the small subunit (SSU) processome, first precursor of the small eukaryotic ribosomal subunit. During the assembly of the SSU processome in the nucleolus, many ribosome biogenesis factors, an RNA chaperone and ribosomal proteins associate with the nascent pre-rRNA and work in concert to generate RNA folding, modifications, rearrangements and cleavage as well as targeted degradation of pre-ribosomal RNA by the RNA exosome.</text>
</comment>
<evidence type="ECO:0000256" key="4">
    <source>
        <dbReference type="ARBA" id="ARBA00022574"/>
    </source>
</evidence>
<evidence type="ECO:0000256" key="1">
    <source>
        <dbReference type="ARBA" id="ARBA00004604"/>
    </source>
</evidence>
<dbReference type="Pfam" id="PF12584">
    <property type="entry name" value="TRAPPC10"/>
    <property type="match status" value="1"/>
</dbReference>
<feature type="repeat" description="WD" evidence="10">
    <location>
        <begin position="1563"/>
        <end position="1596"/>
    </location>
</feature>
<evidence type="ECO:0000256" key="8">
    <source>
        <dbReference type="ARBA" id="ARBA00035020"/>
    </source>
</evidence>
<feature type="compositionally biased region" description="Low complexity" evidence="11">
    <location>
        <begin position="1015"/>
        <end position="1028"/>
    </location>
</feature>
<reference evidence="17" key="1">
    <citation type="journal article" date="2011" name="Nat. Biotechnol.">
        <title>The genomic sequence of the Chinese hamster ovary (CHO)-K1 cell line.</title>
        <authorList>
            <person name="Xu X."/>
            <person name="Nagarajan H."/>
            <person name="Lewis N.E."/>
            <person name="Pan S."/>
            <person name="Cai Z."/>
            <person name="Liu X."/>
            <person name="Chen W."/>
            <person name="Xie M."/>
            <person name="Wang W."/>
            <person name="Hammond S."/>
            <person name="Andersen M.R."/>
            <person name="Neff N."/>
            <person name="Passarelli B."/>
            <person name="Koh W."/>
            <person name="Fan H.C."/>
            <person name="Wang J."/>
            <person name="Gui Y."/>
            <person name="Lee K.H."/>
            <person name="Betenbaugh M.J."/>
            <person name="Quake S.R."/>
            <person name="Famili I."/>
            <person name="Palsson B.O."/>
            <person name="Wang J."/>
        </authorList>
    </citation>
    <scope>NUCLEOTIDE SEQUENCE [LARGE SCALE GENOMIC DNA]</scope>
    <source>
        <strain evidence="17">CHO K1 cell line</strain>
    </source>
</reference>
<dbReference type="Pfam" id="PF23604">
    <property type="entry name" value="Ig_TRAPPC10"/>
    <property type="match status" value="1"/>
</dbReference>
<dbReference type="InterPro" id="IPR007148">
    <property type="entry name" value="SSU_processome_Utp12"/>
</dbReference>
<dbReference type="Gene3D" id="2.130.10.10">
    <property type="entry name" value="YVTN repeat-like/Quinoprotein amine dehydrogenase"/>
    <property type="match status" value="3"/>
</dbReference>
<dbReference type="Pfam" id="PF04003">
    <property type="entry name" value="Utp12"/>
    <property type="match status" value="1"/>
</dbReference>
<dbReference type="InterPro" id="IPR022233">
    <property type="entry name" value="TRAPPC10/Trs130_C"/>
</dbReference>
<dbReference type="CDD" id="cd00200">
    <property type="entry name" value="WD40"/>
    <property type="match status" value="1"/>
</dbReference>
<proteinExistence type="inferred from homology"/>
<evidence type="ECO:0000259" key="14">
    <source>
        <dbReference type="Pfam" id="PF23036"/>
    </source>
</evidence>
<dbReference type="FunFam" id="2.130.10.10:FF:000216">
    <property type="entry name" value="Periodic tryptophan protein 2 homolog"/>
    <property type="match status" value="1"/>
</dbReference>
<evidence type="ECO:0000256" key="10">
    <source>
        <dbReference type="PROSITE-ProRule" id="PRU00221"/>
    </source>
</evidence>
<dbReference type="EMBL" id="JH000220">
    <property type="protein sequence ID" value="EGV98057.1"/>
    <property type="molecule type" value="Genomic_DNA"/>
</dbReference>
<dbReference type="InterPro" id="IPR011047">
    <property type="entry name" value="Quinoprotein_ADH-like_sf"/>
</dbReference>
<dbReference type="GO" id="GO:0032040">
    <property type="term" value="C:small-subunit processome"/>
    <property type="evidence" value="ECO:0007669"/>
    <property type="project" value="TreeGrafter"/>
</dbReference>
<dbReference type="InterPro" id="IPR015943">
    <property type="entry name" value="WD40/YVTN_repeat-like_dom_sf"/>
</dbReference>
<dbReference type="InterPro" id="IPR056913">
    <property type="entry name" value="TRAPPC10/Trs130_N"/>
</dbReference>
<dbReference type="GO" id="GO:0034388">
    <property type="term" value="C:Pwp2p-containing subcomplex of 90S preribosome"/>
    <property type="evidence" value="ECO:0007669"/>
    <property type="project" value="TreeGrafter"/>
</dbReference>
<feature type="domain" description="Small-subunit processome Utp12" evidence="12">
    <location>
        <begin position="1814"/>
        <end position="1879"/>
    </location>
</feature>
<evidence type="ECO:0000256" key="2">
    <source>
        <dbReference type="ARBA" id="ARBA00010226"/>
    </source>
</evidence>
<dbReference type="PaxDb" id="10029-XP_007628386.1"/>
<dbReference type="Proteomes" id="UP000001075">
    <property type="component" value="Unassembled WGS sequence"/>
</dbReference>
<dbReference type="GO" id="GO:0000028">
    <property type="term" value="P:ribosomal small subunit assembly"/>
    <property type="evidence" value="ECO:0007669"/>
    <property type="project" value="TreeGrafter"/>
</dbReference>
<evidence type="ECO:0000259" key="13">
    <source>
        <dbReference type="Pfam" id="PF12584"/>
    </source>
</evidence>
<feature type="region of interest" description="Disordered" evidence="11">
    <location>
        <begin position="1015"/>
        <end position="1035"/>
    </location>
</feature>
<dbReference type="FunFam" id="2.130.10.10:FF:000255">
    <property type="entry name" value="Periodic tryptophan protein 2 homolog"/>
    <property type="match status" value="1"/>
</dbReference>
<dbReference type="SUPFAM" id="SSF50998">
    <property type="entry name" value="Quinoprotein alcohol dehydrogenase-like"/>
    <property type="match status" value="1"/>
</dbReference>
<dbReference type="PROSITE" id="PS50294">
    <property type="entry name" value="WD_REPEATS_REGION"/>
    <property type="match status" value="3"/>
</dbReference>
<feature type="domain" description="TRAPPC10 Ig-like" evidence="15">
    <location>
        <begin position="604"/>
        <end position="755"/>
    </location>
</feature>
<dbReference type="eggNOG" id="KOG0291">
    <property type="taxonomic scope" value="Eukaryota"/>
</dbReference>
<gene>
    <name evidence="16" type="ORF">I79_006855</name>
</gene>
<dbReference type="SMART" id="SM00320">
    <property type="entry name" value="WD40"/>
    <property type="match status" value="12"/>
</dbReference>
<feature type="repeat" description="WD" evidence="10">
    <location>
        <begin position="1246"/>
        <end position="1278"/>
    </location>
</feature>
<evidence type="ECO:0000256" key="9">
    <source>
        <dbReference type="ARBA" id="ARBA00068075"/>
    </source>
</evidence>
<dbReference type="GO" id="GO:0000462">
    <property type="term" value="P:maturation of SSU-rRNA from tricistronic rRNA transcript (SSU-rRNA, 5.8S rRNA, LSU-rRNA)"/>
    <property type="evidence" value="ECO:0007669"/>
    <property type="project" value="TreeGrafter"/>
</dbReference>
<feature type="repeat" description="WD" evidence="10">
    <location>
        <begin position="1477"/>
        <end position="1518"/>
    </location>
</feature>
<dbReference type="PROSITE" id="PS00678">
    <property type="entry name" value="WD_REPEATS_1"/>
    <property type="match status" value="1"/>
</dbReference>
<comment type="subunit">
    <text evidence="8">Part of the small subunit (SSU) processome, composed of more than 70 proteins and the RNA chaperone small nucleolar RNA (snoRNA) U3.</text>
</comment>
<feature type="compositionally biased region" description="Acidic residues" evidence="11">
    <location>
        <begin position="1304"/>
        <end position="1318"/>
    </location>
</feature>
<dbReference type="PROSITE" id="PS50082">
    <property type="entry name" value="WD_REPEATS_2"/>
    <property type="match status" value="4"/>
</dbReference>
<feature type="domain" description="TRAPPC10/Trs130 C-terminal" evidence="13">
    <location>
        <begin position="865"/>
        <end position="1059"/>
    </location>
</feature>
<evidence type="ECO:0000256" key="7">
    <source>
        <dbReference type="ARBA" id="ARBA00035000"/>
    </source>
</evidence>
<evidence type="ECO:0000256" key="5">
    <source>
        <dbReference type="ARBA" id="ARBA00022737"/>
    </source>
</evidence>
<feature type="domain" description="TRAPPC10/Trs130 N-terminal" evidence="14">
    <location>
        <begin position="1"/>
        <end position="271"/>
    </location>
</feature>
<keyword evidence="5" id="KW-0677">Repeat</keyword>
<dbReference type="PANTHER" id="PTHR19858:SF0">
    <property type="entry name" value="PERIODIC TRYPTOPHAN PROTEIN 2 HOMOLOG"/>
    <property type="match status" value="1"/>
</dbReference>
<feature type="repeat" description="WD" evidence="10">
    <location>
        <begin position="1435"/>
        <end position="1467"/>
    </location>
</feature>
<evidence type="ECO:0000313" key="17">
    <source>
        <dbReference type="Proteomes" id="UP000001075"/>
    </source>
</evidence>
<sequence>MIHLESNFVQFKEKLLPKEGNKALLTFPFLHIYWTECCDTEVYKATVKDDLTKWQNVLKAHSSVDWLIVVVENDAKKKNKTNILPRTSIVDKIRNDFCNKQSDRCVVLSDPLKDSSRTQESWNAFLTKLRTLLLMSFTKNLGKFEDDMRTLREKRTEPGWSFCEYFMVQEELAFVFEMLQQFEDALVQYDELDALFSQYVVNFGAGDGANWLTFFCQPVKSWNGLVLRKPIDMEKRELIQKREATLLDLRSYLFSRQCTLLLFLQRPWEVAQRALELLHSCVQELKLLELKSLGYLCGLVSEKGPNSEDLNRTVDLLAGLGAERPETANTAQSPYKKLQEALSSVEAFEKHYLTSSLLASDHHLTEDEQKYFCQEILSYASQQEDNPGHKVVLPMRSFARLKDLHFDPPNAVVHAGGVLTVEITVCSQMPVPVHVDQIAINVHFSIEKNNYRKTAEWLTKHKTSNGIVTFPAEASLFPASQNSLPALDLSEMLERSPSDNSLNTTGIICRNVHMLLRRQESGSSLETPSGLALEDGAHVLRCNSVTLQPGDNKIAFKTQAKEPGTYTLRQLRVTLGPVWFVLAHIHPIVQYDVYSQEPQLHVEPLADSLLAGIPQKVKFTVTTGHYTVKNGDSLQLSNVEAMLILCQAENRAVVYSNSREECSTASLRIQSSDKVTSISLPSAPAYHVIEFELEVLSLPSAPAVGEDSSILGTPEPYRKQKDMQQTDYCMVTTDHKVSIDCPWSIYSTVIALTFSVPFRTTHSLLSAGTRKYVQVCVQNLSELDFELSDSHLEDMGHATDLRLVPLNTQSQQLIHSKQSVFFVWELTWTQEPPPPLHCQFSVGFSPASEEQLTVSLKPYTYEFQVENFFTLYNVRAEILPASGAEYCRTGSLCSLEVSITRLADLLDVDKDEALVESEEYFSTKLMYEVVDNSSNWAVCGKSCGVISMPVAAQATHRVHMEVMPLFAGHLPLPDVRLFKYLPHHSAHASQLDADSWIENDSLSVDKHLDDQLDCSSVRSRGSTHSASSSEHKGLPMPRLQALPAGQVFNSSTGMQILVIPSQDDHVLEFSNLLGTVYRCGNLNFTQDGNSVISPVGNRVTVFDLKNNRSDTLPLATKYNIKCVGLSPDGRLAIIVDEGGEALLVSLVCRSVLHHFHFKGSVHSVSFSPDGRKFVVTKGNIAQMYHAPGKKREFNAFVLDKTYFGPYDETTCIDWTDDSKCFVVGSKDMSTWVFGAERWDNLIYYALGGHKDAIVACFFESNSLDLYSLSQDGALCVWQCDTPPEGLKLKPPKGWKADLLQREKEEEEEEEGEDEEEGDRETTIRGKTMPAEQEKAGKVKYSRLAKYFLNKEGDFNNLTAAAYHKKTHLLVTGFASGIFHLHELPEFNLIHSLSISDQRVASVAINSSGDWIAFGCSGLGQLLVWEWQSESYILKQQGHFNSMVSLAYSPDGQYIVTGGDDGKVKVWNTLSGFCFVTFTEHSSGVTGVTFTTTGHVIVTSSLDGTVRAFDLHRYRNFRTFTSPRPTQFSCVAVDSSGEIVSAGAQDSFEIFVWSMQTGRLLDVLSGHEGPISGLCFNPMKSILASASWDKTVRLWDMFDSWRTKETLTLTSDALAVTFRPDGAELAVATLNSQITFWDPENAVQMGSIEGRHDLKTGRKELDKITAKHSAKGKAFTTLCYSADGQNILAGGMSKFVCLYHVREQILVKRFELSCNLSLDAMEEFLNRRKMTEFGNLALIDQDAGEENGVAVPLPGVRKGRCWAATSTEGLLIFSLDAQMLFDPFELDTSVTPGRIREALRQREFTRAILMAFRLNEKKLAQEVLEAVPQDEIDVVSASLPELYVEKVLEFLAASFEVSRHLEFYLIWTQKLLMSHGQRLKPSCDWNRYNIQYALAVSKQRGVKRTLEPVDTEEDTDASDDDSLHLLRGAADDEEEEEGMLV</sequence>
<dbReference type="InParanoid" id="G3H8W8"/>
<organism evidence="16 17">
    <name type="scientific">Cricetulus griseus</name>
    <name type="common">Chinese hamster</name>
    <name type="synonym">Cricetulus barabensis griseus</name>
    <dbReference type="NCBI Taxonomy" id="10029"/>
    <lineage>
        <taxon>Eukaryota</taxon>
        <taxon>Metazoa</taxon>
        <taxon>Chordata</taxon>
        <taxon>Craniata</taxon>
        <taxon>Vertebrata</taxon>
        <taxon>Euteleostomi</taxon>
        <taxon>Mammalia</taxon>
        <taxon>Eutheria</taxon>
        <taxon>Euarchontoglires</taxon>
        <taxon>Glires</taxon>
        <taxon>Rodentia</taxon>
        <taxon>Myomorpha</taxon>
        <taxon>Muroidea</taxon>
        <taxon>Cricetidae</taxon>
        <taxon>Cricetinae</taxon>
        <taxon>Cricetulus</taxon>
    </lineage>
</organism>
<keyword evidence="6" id="KW-0539">Nucleus</keyword>
<dbReference type="FunCoup" id="G3H8W8">
    <property type="interactions" value="1556"/>
</dbReference>
<comment type="similarity">
    <text evidence="2">Belongs to the WD repeat PWP2 family.</text>
</comment>
<dbReference type="PANTHER" id="PTHR19858">
    <property type="entry name" value="WD40 REPEAT PROTEIN"/>
    <property type="match status" value="1"/>
</dbReference>
<dbReference type="FunFam" id="2.130.10.10:FF:000265">
    <property type="entry name" value="periodic tryptophan protein 2 homolog"/>
    <property type="match status" value="1"/>
</dbReference>
<dbReference type="InterPro" id="IPR027145">
    <property type="entry name" value="PWP2"/>
</dbReference>
<feature type="region of interest" description="Disordered" evidence="11">
    <location>
        <begin position="1904"/>
        <end position="1940"/>
    </location>
</feature>
<dbReference type="Pfam" id="PF00400">
    <property type="entry name" value="WD40"/>
    <property type="match status" value="3"/>
</dbReference>
<dbReference type="Pfam" id="PF23036">
    <property type="entry name" value="TRAPPC10_1st"/>
    <property type="match status" value="1"/>
</dbReference>
<evidence type="ECO:0000259" key="15">
    <source>
        <dbReference type="Pfam" id="PF23604"/>
    </source>
</evidence>